<dbReference type="Proteomes" id="UP001186944">
    <property type="component" value="Unassembled WGS sequence"/>
</dbReference>
<gene>
    <name evidence="3" type="ORF">FSP39_015790</name>
</gene>
<dbReference type="EMBL" id="VSWD01000002">
    <property type="protein sequence ID" value="KAK3107494.1"/>
    <property type="molecule type" value="Genomic_DNA"/>
</dbReference>
<protein>
    <recommendedName>
        <fullName evidence="1">ATP-dependent DNA helicase</fullName>
        <ecNumber evidence="1">5.6.2.3</ecNumber>
    </recommendedName>
</protein>
<keyword evidence="1" id="KW-0233">DNA recombination</keyword>
<name>A0AA89CAY5_PINIB</name>
<dbReference type="SUPFAM" id="SSF52540">
    <property type="entry name" value="P-loop containing nucleoside triphosphate hydrolases"/>
    <property type="match status" value="1"/>
</dbReference>
<dbReference type="EC" id="5.6.2.3" evidence="1"/>
<comment type="catalytic activity">
    <reaction evidence="1">
        <text>ATP + H2O = ADP + phosphate + H(+)</text>
        <dbReference type="Rhea" id="RHEA:13065"/>
        <dbReference type="ChEBI" id="CHEBI:15377"/>
        <dbReference type="ChEBI" id="CHEBI:15378"/>
        <dbReference type="ChEBI" id="CHEBI:30616"/>
        <dbReference type="ChEBI" id="CHEBI:43474"/>
        <dbReference type="ChEBI" id="CHEBI:456216"/>
        <dbReference type="EC" id="5.6.2.3"/>
    </reaction>
</comment>
<dbReference type="InterPro" id="IPR010285">
    <property type="entry name" value="DNA_helicase_pif1-like_DEAD"/>
</dbReference>
<dbReference type="AlphaFoldDB" id="A0AA89CAY5"/>
<comment type="cofactor">
    <cofactor evidence="1">
        <name>Mg(2+)</name>
        <dbReference type="ChEBI" id="CHEBI:18420"/>
    </cofactor>
</comment>
<comment type="caution">
    <text evidence="3">The sequence shown here is derived from an EMBL/GenBank/DDBJ whole genome shotgun (WGS) entry which is preliminary data.</text>
</comment>
<keyword evidence="1" id="KW-0378">Hydrolase</keyword>
<dbReference type="GO" id="GO:0043139">
    <property type="term" value="F:5'-3' DNA helicase activity"/>
    <property type="evidence" value="ECO:0007669"/>
    <property type="project" value="UniProtKB-EC"/>
</dbReference>
<keyword evidence="1" id="KW-0067">ATP-binding</keyword>
<evidence type="ECO:0000313" key="3">
    <source>
        <dbReference type="EMBL" id="KAK3107494.1"/>
    </source>
</evidence>
<accession>A0AA89CAY5</accession>
<dbReference type="Pfam" id="PF05970">
    <property type="entry name" value="PIF1"/>
    <property type="match status" value="1"/>
</dbReference>
<proteinExistence type="inferred from homology"/>
<dbReference type="GO" id="GO:0005524">
    <property type="term" value="F:ATP binding"/>
    <property type="evidence" value="ECO:0007669"/>
    <property type="project" value="UniProtKB-KW"/>
</dbReference>
<dbReference type="GO" id="GO:0006281">
    <property type="term" value="P:DNA repair"/>
    <property type="evidence" value="ECO:0007669"/>
    <property type="project" value="UniProtKB-KW"/>
</dbReference>
<dbReference type="Gene3D" id="3.40.50.300">
    <property type="entry name" value="P-loop containing nucleotide triphosphate hydrolases"/>
    <property type="match status" value="1"/>
</dbReference>
<keyword evidence="1" id="KW-0227">DNA damage</keyword>
<keyword evidence="1" id="KW-0547">Nucleotide-binding</keyword>
<dbReference type="InterPro" id="IPR027417">
    <property type="entry name" value="P-loop_NTPase"/>
</dbReference>
<comment type="similarity">
    <text evidence="1">Belongs to the helicase family.</text>
</comment>
<organism evidence="3 4">
    <name type="scientific">Pinctada imbricata</name>
    <name type="common">Atlantic pearl-oyster</name>
    <name type="synonym">Pinctada martensii</name>
    <dbReference type="NCBI Taxonomy" id="66713"/>
    <lineage>
        <taxon>Eukaryota</taxon>
        <taxon>Metazoa</taxon>
        <taxon>Spiralia</taxon>
        <taxon>Lophotrochozoa</taxon>
        <taxon>Mollusca</taxon>
        <taxon>Bivalvia</taxon>
        <taxon>Autobranchia</taxon>
        <taxon>Pteriomorphia</taxon>
        <taxon>Pterioida</taxon>
        <taxon>Pterioidea</taxon>
        <taxon>Pteriidae</taxon>
        <taxon>Pinctada</taxon>
    </lineage>
</organism>
<keyword evidence="1" id="KW-0347">Helicase</keyword>
<evidence type="ECO:0000313" key="4">
    <source>
        <dbReference type="Proteomes" id="UP001186944"/>
    </source>
</evidence>
<keyword evidence="1" id="KW-0234">DNA repair</keyword>
<sequence>MSNDEKQQVYAFNLATAGHNFLISGQAGTGKTTLLVKLHDKLREIGKQVAVVCTTGIACASLPSRCDARTVHCWAGMDDGSKCEQQYVNSYHYLLFLQFPILSSNIPSSPAYGVFISQLIRYARASTKYTDFVLRARRLSDKLLSQGYVCDRLTSSLRKFYGRYGELVIHYDVPLSRMVGDILS</sequence>
<keyword evidence="4" id="KW-1185">Reference proteome</keyword>
<feature type="domain" description="DNA helicase Pif1-like DEAD-box helicase" evidence="2">
    <location>
        <begin position="11"/>
        <end position="77"/>
    </location>
</feature>
<dbReference type="GO" id="GO:0016787">
    <property type="term" value="F:hydrolase activity"/>
    <property type="evidence" value="ECO:0007669"/>
    <property type="project" value="UniProtKB-KW"/>
</dbReference>
<evidence type="ECO:0000256" key="1">
    <source>
        <dbReference type="RuleBase" id="RU363044"/>
    </source>
</evidence>
<dbReference type="GO" id="GO:0006310">
    <property type="term" value="P:DNA recombination"/>
    <property type="evidence" value="ECO:0007669"/>
    <property type="project" value="UniProtKB-KW"/>
</dbReference>
<evidence type="ECO:0000259" key="2">
    <source>
        <dbReference type="Pfam" id="PF05970"/>
    </source>
</evidence>
<dbReference type="GO" id="GO:0000723">
    <property type="term" value="P:telomere maintenance"/>
    <property type="evidence" value="ECO:0007669"/>
    <property type="project" value="InterPro"/>
</dbReference>
<reference evidence="3" key="1">
    <citation type="submission" date="2019-08" db="EMBL/GenBank/DDBJ databases">
        <title>The improved chromosome-level genome for the pearl oyster Pinctada fucata martensii using PacBio sequencing and Hi-C.</title>
        <authorList>
            <person name="Zheng Z."/>
        </authorList>
    </citation>
    <scope>NUCLEOTIDE SEQUENCE</scope>
    <source>
        <strain evidence="3">ZZ-2019</strain>
        <tissue evidence="3">Adductor muscle</tissue>
    </source>
</reference>